<dbReference type="AlphaFoldDB" id="A0A371GMD1"/>
<keyword evidence="2" id="KW-1185">Reference proteome</keyword>
<gene>
    <name evidence="1" type="ORF">CR513_26268</name>
</gene>
<accession>A0A371GMD1</accession>
<evidence type="ECO:0000313" key="2">
    <source>
        <dbReference type="Proteomes" id="UP000257109"/>
    </source>
</evidence>
<sequence>LDQYQGLKMCKVDSITYTGLVEIEKIFNFLLGLNFEYDLIWVQILSKEKLPSLFENRRSVMLDKGSSNTRYAMVIGKGSTKGSTSEEKPFTKSGCGKYYKYCK</sequence>
<dbReference type="OrthoDB" id="1750575at2759"/>
<feature type="non-terminal residue" evidence="1">
    <location>
        <position position="1"/>
    </location>
</feature>
<reference evidence="1" key="1">
    <citation type="submission" date="2018-05" db="EMBL/GenBank/DDBJ databases">
        <title>Draft genome of Mucuna pruriens seed.</title>
        <authorList>
            <person name="Nnadi N.E."/>
            <person name="Vos R."/>
            <person name="Hasami M.H."/>
            <person name="Devisetty U.K."/>
            <person name="Aguiy J.C."/>
        </authorList>
    </citation>
    <scope>NUCLEOTIDE SEQUENCE [LARGE SCALE GENOMIC DNA]</scope>
    <source>
        <strain evidence="1">JCA_2017</strain>
    </source>
</reference>
<evidence type="ECO:0000313" key="1">
    <source>
        <dbReference type="EMBL" id="RDX91707.1"/>
    </source>
</evidence>
<organism evidence="1 2">
    <name type="scientific">Mucuna pruriens</name>
    <name type="common">Velvet bean</name>
    <name type="synonym">Dolichos pruriens</name>
    <dbReference type="NCBI Taxonomy" id="157652"/>
    <lineage>
        <taxon>Eukaryota</taxon>
        <taxon>Viridiplantae</taxon>
        <taxon>Streptophyta</taxon>
        <taxon>Embryophyta</taxon>
        <taxon>Tracheophyta</taxon>
        <taxon>Spermatophyta</taxon>
        <taxon>Magnoliopsida</taxon>
        <taxon>eudicotyledons</taxon>
        <taxon>Gunneridae</taxon>
        <taxon>Pentapetalae</taxon>
        <taxon>rosids</taxon>
        <taxon>fabids</taxon>
        <taxon>Fabales</taxon>
        <taxon>Fabaceae</taxon>
        <taxon>Papilionoideae</taxon>
        <taxon>50 kb inversion clade</taxon>
        <taxon>NPAAA clade</taxon>
        <taxon>indigoferoid/millettioid clade</taxon>
        <taxon>Phaseoleae</taxon>
        <taxon>Mucuna</taxon>
    </lineage>
</organism>
<name>A0A371GMD1_MUCPR</name>
<proteinExistence type="predicted"/>
<protein>
    <submittedName>
        <fullName evidence="1">Uncharacterized protein</fullName>
    </submittedName>
</protein>
<dbReference type="EMBL" id="QJKJ01005050">
    <property type="protein sequence ID" value="RDX91707.1"/>
    <property type="molecule type" value="Genomic_DNA"/>
</dbReference>
<comment type="caution">
    <text evidence="1">The sequence shown here is derived from an EMBL/GenBank/DDBJ whole genome shotgun (WGS) entry which is preliminary data.</text>
</comment>
<dbReference type="Proteomes" id="UP000257109">
    <property type="component" value="Unassembled WGS sequence"/>
</dbReference>